<name>A0A0A9B1S8_ARUDO</name>
<proteinExistence type="predicted"/>
<reference evidence="1" key="2">
    <citation type="journal article" date="2015" name="Data Brief">
        <title>Shoot transcriptome of the giant reed, Arundo donax.</title>
        <authorList>
            <person name="Barrero R.A."/>
            <person name="Guerrero F.D."/>
            <person name="Moolhuijzen P."/>
            <person name="Goolsby J.A."/>
            <person name="Tidwell J."/>
            <person name="Bellgard S.E."/>
            <person name="Bellgard M.I."/>
        </authorList>
    </citation>
    <scope>NUCLEOTIDE SEQUENCE</scope>
    <source>
        <tissue evidence="1">Shoot tissue taken approximately 20 cm above the soil surface</tissue>
    </source>
</reference>
<sequence length="27" mass="3142">MELIWCSISPPPNCLQVDRFRTVLPEP</sequence>
<reference evidence="1" key="1">
    <citation type="submission" date="2014-09" db="EMBL/GenBank/DDBJ databases">
        <authorList>
            <person name="Magalhaes I.L.F."/>
            <person name="Oliveira U."/>
            <person name="Santos F.R."/>
            <person name="Vidigal T.H.D.A."/>
            <person name="Brescovit A.D."/>
            <person name="Santos A.J."/>
        </authorList>
    </citation>
    <scope>NUCLEOTIDE SEQUENCE</scope>
    <source>
        <tissue evidence="1">Shoot tissue taken approximately 20 cm above the soil surface</tissue>
    </source>
</reference>
<dbReference type="AlphaFoldDB" id="A0A0A9B1S8"/>
<accession>A0A0A9B1S8</accession>
<dbReference type="EMBL" id="GBRH01240554">
    <property type="protein sequence ID" value="JAD57341.1"/>
    <property type="molecule type" value="Transcribed_RNA"/>
</dbReference>
<protein>
    <submittedName>
        <fullName evidence="1">Uncharacterized protein</fullName>
    </submittedName>
</protein>
<organism evidence="1">
    <name type="scientific">Arundo donax</name>
    <name type="common">Giant reed</name>
    <name type="synonym">Donax arundinaceus</name>
    <dbReference type="NCBI Taxonomy" id="35708"/>
    <lineage>
        <taxon>Eukaryota</taxon>
        <taxon>Viridiplantae</taxon>
        <taxon>Streptophyta</taxon>
        <taxon>Embryophyta</taxon>
        <taxon>Tracheophyta</taxon>
        <taxon>Spermatophyta</taxon>
        <taxon>Magnoliopsida</taxon>
        <taxon>Liliopsida</taxon>
        <taxon>Poales</taxon>
        <taxon>Poaceae</taxon>
        <taxon>PACMAD clade</taxon>
        <taxon>Arundinoideae</taxon>
        <taxon>Arundineae</taxon>
        <taxon>Arundo</taxon>
    </lineage>
</organism>
<evidence type="ECO:0000313" key="1">
    <source>
        <dbReference type="EMBL" id="JAD57341.1"/>
    </source>
</evidence>